<feature type="domain" description="Retrovirus-related Pol polyprotein from transposon TNT 1-94-like beta-barrel" evidence="1">
    <location>
        <begin position="749"/>
        <end position="825"/>
    </location>
</feature>
<dbReference type="OrthoDB" id="2518764at2759"/>
<reference evidence="2" key="1">
    <citation type="submission" date="2021-03" db="EMBL/GenBank/DDBJ databases">
        <title>Draft genome sequence of rust myrtle Austropuccinia psidii MF-1, a brazilian biotype.</title>
        <authorList>
            <person name="Quecine M.C."/>
            <person name="Pachon D.M.R."/>
            <person name="Bonatelli M.L."/>
            <person name="Correr F.H."/>
            <person name="Franceschini L.M."/>
            <person name="Leite T.F."/>
            <person name="Margarido G.R.A."/>
            <person name="Almeida C.A."/>
            <person name="Ferrarezi J.A."/>
            <person name="Labate C.A."/>
        </authorList>
    </citation>
    <scope>NUCLEOTIDE SEQUENCE</scope>
    <source>
        <strain evidence="2">MF-1</strain>
    </source>
</reference>
<dbReference type="EMBL" id="AVOT02003533">
    <property type="protein sequence ID" value="MBW0473782.1"/>
    <property type="molecule type" value="Genomic_DNA"/>
</dbReference>
<evidence type="ECO:0000313" key="2">
    <source>
        <dbReference type="EMBL" id="MBW0473782.1"/>
    </source>
</evidence>
<dbReference type="Pfam" id="PF02992">
    <property type="entry name" value="Transposase_21"/>
    <property type="match status" value="1"/>
</dbReference>
<dbReference type="AlphaFoldDB" id="A0A9Q3BYF3"/>
<name>A0A9Q3BYF3_9BASI</name>
<keyword evidence="3" id="KW-1185">Reference proteome</keyword>
<proteinExistence type="predicted"/>
<dbReference type="Proteomes" id="UP000765509">
    <property type="component" value="Unassembled WGS sequence"/>
</dbReference>
<protein>
    <recommendedName>
        <fullName evidence="1">Retrovirus-related Pol polyprotein from transposon TNT 1-94-like beta-barrel domain-containing protein</fullName>
    </recommendedName>
</protein>
<dbReference type="Pfam" id="PF22936">
    <property type="entry name" value="Pol_BBD"/>
    <property type="match status" value="1"/>
</dbReference>
<accession>A0A9Q3BYF3</accession>
<sequence length="885" mass="99206">MEHCLCRKCSTHIWIDSSGTTQKGRLLSSRNRCKHLCHDYSQSTTPPIDQQYKESSESLMSLTDGSEDEDSSDNHSNELALEVQNKLTFIVSVFICWLHLICSYSLETCCIVNQFIMVIIAVAQQNNSQDNQFPKDVRIMSKNLCIQPQLKQLICCKTCYSLYKGANTPLYCTYQPFSKTPICNTPLFQVKTPLSALQTQGLSLSSSSRYRSHNPSTIHYPRAIYYTQDILEWVEWLLGLPTIEIEITKWKNKLATLPHVNDVQQEQAWKKLQWTKHNGNESSRICLTFSLFIDWFNPRGNKQAGKQESMGLILLTCLNLPPKLRHKPAYSLVFGIIPGPNSPNTVTISNILKHLVAQLLELKDGVHIPTFLYPDGKYIYLQLLPLIGDLVAVHKASGVASHSANHFCPWCTAQLPDLQLMRQGEMRNGLDILKAAKDWKYLKTLSEQNEFRKKTGVRWSELNNLPYWNPNMHLALGILHNWLEGVLAEHLRINLLISNMSNPTDSSISLTEIKNLEKLSTSNFVTWQRGIVSSLGMRNLKGILYEDSSTLKTDPIKLKQREMVYYFIVGHLDDENYDKFVSEDENDPVTLWKNIKDYYASSSAENIASNFGKLFSIKFPSSSSSLSESISSFRSTLKLLRTLSPTLFTGDIMPQVLAFYVLRMLPETCRHVSTAVFHSIKVSTKIPTVEEVFKEVELDIIRRSGTEDDNNVALKREAYHKRRNNQLDPGTGIALAACNSSISLSDQPILDSGCSNTIAPTNRGFLNTTHSKETLLAANGNSMEVVSEGTLCLKTSIGSLLIHKALVVPSVPCTLVSLGPYLNNGATLKGYKGGADLLDKHGKLILTTRIVNNVLFIDTASPNLACSAISGDPLTIHRRLGNPSV</sequence>
<gene>
    <name evidence="2" type="ORF">O181_013497</name>
</gene>
<evidence type="ECO:0000313" key="3">
    <source>
        <dbReference type="Proteomes" id="UP000765509"/>
    </source>
</evidence>
<dbReference type="InterPro" id="IPR004242">
    <property type="entry name" value="Transposase_21"/>
</dbReference>
<organism evidence="2 3">
    <name type="scientific">Austropuccinia psidii MF-1</name>
    <dbReference type="NCBI Taxonomy" id="1389203"/>
    <lineage>
        <taxon>Eukaryota</taxon>
        <taxon>Fungi</taxon>
        <taxon>Dikarya</taxon>
        <taxon>Basidiomycota</taxon>
        <taxon>Pucciniomycotina</taxon>
        <taxon>Pucciniomycetes</taxon>
        <taxon>Pucciniales</taxon>
        <taxon>Sphaerophragmiaceae</taxon>
        <taxon>Austropuccinia</taxon>
    </lineage>
</organism>
<evidence type="ECO:0000259" key="1">
    <source>
        <dbReference type="Pfam" id="PF22936"/>
    </source>
</evidence>
<comment type="caution">
    <text evidence="2">The sequence shown here is derived from an EMBL/GenBank/DDBJ whole genome shotgun (WGS) entry which is preliminary data.</text>
</comment>
<dbReference type="InterPro" id="IPR054722">
    <property type="entry name" value="PolX-like_BBD"/>
</dbReference>